<proteinExistence type="predicted"/>
<accession>V6LWG9</accession>
<sequence>MHRSRSQRRQALGVRPLGGIGVPMPQAAAQPALLRSIRPGNRLRPAPCPLSKRHRTGPGVASWAALRYAPPPSWCGVWDLRNDAPRFRGERICSREAWA</sequence>
<reference evidence="2" key="1">
    <citation type="journal article" date="2014" name="PLoS Genet.">
        <title>The Genome of Spironucleus salmonicida Highlights a Fish Pathogen Adapted to Fluctuating Environments.</title>
        <authorList>
            <person name="Xu F."/>
            <person name="Jerlstrom-Hultqvist J."/>
            <person name="Einarsson E."/>
            <person name="Astvaldsson A."/>
            <person name="Svard S.G."/>
            <person name="Andersson J.O."/>
        </authorList>
    </citation>
    <scope>NUCLEOTIDE SEQUENCE</scope>
</reference>
<dbReference type="EMBL" id="KI545972">
    <property type="protein sequence ID" value="EST48915.1"/>
    <property type="molecule type" value="Genomic_DNA"/>
</dbReference>
<organism evidence="2">
    <name type="scientific">Spironucleus salmonicida</name>
    <dbReference type="NCBI Taxonomy" id="348837"/>
    <lineage>
        <taxon>Eukaryota</taxon>
        <taxon>Metamonada</taxon>
        <taxon>Diplomonadida</taxon>
        <taxon>Hexamitidae</taxon>
        <taxon>Hexamitinae</taxon>
        <taxon>Spironucleus</taxon>
    </lineage>
</organism>
<dbReference type="AlphaFoldDB" id="V6LWG9"/>
<gene>
    <name evidence="2" type="ORF">SS50377_10840</name>
</gene>
<protein>
    <submittedName>
        <fullName evidence="2">Uncharacterized protein</fullName>
    </submittedName>
</protein>
<name>V6LWG9_9EUKA</name>
<feature type="region of interest" description="Disordered" evidence="1">
    <location>
        <begin position="1"/>
        <end position="23"/>
    </location>
</feature>
<evidence type="ECO:0000313" key="2">
    <source>
        <dbReference type="EMBL" id="EST48915.1"/>
    </source>
</evidence>
<evidence type="ECO:0000256" key="1">
    <source>
        <dbReference type="SAM" id="MobiDB-lite"/>
    </source>
</evidence>